<evidence type="ECO:0000256" key="4">
    <source>
        <dbReference type="ARBA" id="ARBA00022840"/>
    </source>
</evidence>
<dbReference type="InterPro" id="IPR003439">
    <property type="entry name" value="ABC_transporter-like_ATP-bd"/>
</dbReference>
<dbReference type="InterPro" id="IPR027417">
    <property type="entry name" value="P-loop_NTPase"/>
</dbReference>
<dbReference type="SMART" id="SM00382">
    <property type="entry name" value="AAA"/>
    <property type="match status" value="1"/>
</dbReference>
<comment type="caution">
    <text evidence="7">The sequence shown here is derived from an EMBL/GenBank/DDBJ whole genome shotgun (WGS) entry which is preliminary data.</text>
</comment>
<dbReference type="Pfam" id="PF00005">
    <property type="entry name" value="ABC_tran"/>
    <property type="match status" value="1"/>
</dbReference>
<name>A0A562WQM8_9BACT</name>
<evidence type="ECO:0000259" key="6">
    <source>
        <dbReference type="PROSITE" id="PS50893"/>
    </source>
</evidence>
<feature type="domain" description="ABC transporter" evidence="6">
    <location>
        <begin position="1"/>
        <end position="236"/>
    </location>
</feature>
<dbReference type="GO" id="GO:0015807">
    <property type="term" value="P:L-amino acid transport"/>
    <property type="evidence" value="ECO:0007669"/>
    <property type="project" value="TreeGrafter"/>
</dbReference>
<evidence type="ECO:0000313" key="8">
    <source>
        <dbReference type="Proteomes" id="UP000319449"/>
    </source>
</evidence>
<dbReference type="PANTHER" id="PTHR43820:SF4">
    <property type="entry name" value="HIGH-AFFINITY BRANCHED-CHAIN AMINO ACID TRANSPORT ATP-BINDING PROTEIN LIVF"/>
    <property type="match status" value="1"/>
</dbReference>
<dbReference type="CDD" id="cd03224">
    <property type="entry name" value="ABC_TM1139_LivF_branched"/>
    <property type="match status" value="1"/>
</dbReference>
<evidence type="ECO:0000256" key="5">
    <source>
        <dbReference type="ARBA" id="ARBA00022970"/>
    </source>
</evidence>
<keyword evidence="5" id="KW-0029">Amino-acid transport</keyword>
<dbReference type="EMBL" id="VLLN01000003">
    <property type="protein sequence ID" value="TWJ32629.1"/>
    <property type="molecule type" value="Genomic_DNA"/>
</dbReference>
<organism evidence="7 8">
    <name type="scientific">Geobacter argillaceus</name>
    <dbReference type="NCBI Taxonomy" id="345631"/>
    <lineage>
        <taxon>Bacteria</taxon>
        <taxon>Pseudomonadati</taxon>
        <taxon>Thermodesulfobacteriota</taxon>
        <taxon>Desulfuromonadia</taxon>
        <taxon>Geobacterales</taxon>
        <taxon>Geobacteraceae</taxon>
        <taxon>Geobacter</taxon>
    </lineage>
</organism>
<dbReference type="InterPro" id="IPR052156">
    <property type="entry name" value="BCAA_Transport_ATP-bd_LivF"/>
</dbReference>
<evidence type="ECO:0000256" key="1">
    <source>
        <dbReference type="ARBA" id="ARBA00005417"/>
    </source>
</evidence>
<dbReference type="SUPFAM" id="SSF52540">
    <property type="entry name" value="P-loop containing nucleoside triphosphate hydrolases"/>
    <property type="match status" value="1"/>
</dbReference>
<dbReference type="Gene3D" id="3.40.50.300">
    <property type="entry name" value="P-loop containing nucleotide triphosphate hydrolases"/>
    <property type="match status" value="1"/>
</dbReference>
<accession>A0A562WQM8</accession>
<sequence>MKVLDVSSISVKYGDIQALWDISFSVKKGQLVALIGANGAGKTTTLKAICGLVGLEEGKIEYCGTMTSGWPVHRVVDLGITLVPEGRQLFPKMTVEENLLVGAYLKRAQGKRAQTLKRVYEIFPRLEERRTQTAETLSGGEQQMVAIGRALMQDPQVIMFDEPSLGLAPLMVKEVFNVIKDLHGQGLTIFLVEQNVHQTLKVADYCYVMENGRIVGQGTGRELEADQSIREAYLGF</sequence>
<dbReference type="PROSITE" id="PS50893">
    <property type="entry name" value="ABC_TRANSPORTER_2"/>
    <property type="match status" value="1"/>
</dbReference>
<dbReference type="PROSITE" id="PS00211">
    <property type="entry name" value="ABC_TRANSPORTER_1"/>
    <property type="match status" value="1"/>
</dbReference>
<comment type="similarity">
    <text evidence="1">Belongs to the ABC transporter superfamily.</text>
</comment>
<proteinExistence type="inferred from homology"/>
<dbReference type="Proteomes" id="UP000319449">
    <property type="component" value="Unassembled WGS sequence"/>
</dbReference>
<keyword evidence="8" id="KW-1185">Reference proteome</keyword>
<evidence type="ECO:0000256" key="3">
    <source>
        <dbReference type="ARBA" id="ARBA00022741"/>
    </source>
</evidence>
<evidence type="ECO:0000256" key="2">
    <source>
        <dbReference type="ARBA" id="ARBA00022448"/>
    </source>
</evidence>
<dbReference type="GO" id="GO:0016887">
    <property type="term" value="F:ATP hydrolysis activity"/>
    <property type="evidence" value="ECO:0007669"/>
    <property type="project" value="InterPro"/>
</dbReference>
<dbReference type="InterPro" id="IPR017871">
    <property type="entry name" value="ABC_transporter-like_CS"/>
</dbReference>
<keyword evidence="2" id="KW-0813">Transport</keyword>
<keyword evidence="4 7" id="KW-0067">ATP-binding</keyword>
<dbReference type="GO" id="GO:0015658">
    <property type="term" value="F:branched-chain amino acid transmembrane transporter activity"/>
    <property type="evidence" value="ECO:0007669"/>
    <property type="project" value="TreeGrafter"/>
</dbReference>
<dbReference type="InterPro" id="IPR003593">
    <property type="entry name" value="AAA+_ATPase"/>
</dbReference>
<protein>
    <submittedName>
        <fullName evidence="7">Amino acid/amide ABC transporter ATP-binding protein 2 (HAAT family)</fullName>
    </submittedName>
</protein>
<evidence type="ECO:0000313" key="7">
    <source>
        <dbReference type="EMBL" id="TWJ32629.1"/>
    </source>
</evidence>
<dbReference type="PANTHER" id="PTHR43820">
    <property type="entry name" value="HIGH-AFFINITY BRANCHED-CHAIN AMINO ACID TRANSPORT ATP-BINDING PROTEIN LIVF"/>
    <property type="match status" value="1"/>
</dbReference>
<dbReference type="AlphaFoldDB" id="A0A562WQM8"/>
<dbReference type="GO" id="GO:0005524">
    <property type="term" value="F:ATP binding"/>
    <property type="evidence" value="ECO:0007669"/>
    <property type="project" value="UniProtKB-KW"/>
</dbReference>
<keyword evidence="3" id="KW-0547">Nucleotide-binding</keyword>
<dbReference type="RefSeq" id="WP_145017956.1">
    <property type="nucleotide sequence ID" value="NZ_VLLN01000003.1"/>
</dbReference>
<gene>
    <name evidence="7" type="ORF">JN12_00603</name>
</gene>
<dbReference type="OrthoDB" id="9805130at2"/>
<reference evidence="7 8" key="1">
    <citation type="submission" date="2019-07" db="EMBL/GenBank/DDBJ databases">
        <title>Genomic Encyclopedia of Archaeal and Bacterial Type Strains, Phase II (KMG-II): from individual species to whole genera.</title>
        <authorList>
            <person name="Goeker M."/>
        </authorList>
    </citation>
    <scope>NUCLEOTIDE SEQUENCE [LARGE SCALE GENOMIC DNA]</scope>
    <source>
        <strain evidence="7 8">ATCC BAA-1139</strain>
    </source>
</reference>